<dbReference type="PANTHER" id="PTHR28593:SF3">
    <property type="entry name" value="METEORIN-LIKE PROTEIN"/>
    <property type="match status" value="1"/>
</dbReference>
<sequence>MAIRAVFWTVFGLICVAEAGTVGDQCDWTGSGLTSNSERGVTPVYLRCREGSVSWLYPRGALRLLFKPPLPADERDFKVCVRVIRRPDPPDLFHTLQLNETEAAERFPARIFVEGARRLVPLYAPDDGDVRELRCFRSRHGQAALYVEAEPEEGPKKRVATFKYEARPLVRRHYDPATADCRPCSESELELAFCTSDLVSRGIIVGSEQREELDTTQLTWRLTKLIRATAPGDTEVHDDDYYRYDTDNTVELRRSRRGVHAHVQVAAACGAAAGAGEFLLMARRRLGRLALACAPRLAQWRALVRRRRADGSAHCALQY</sequence>
<feature type="chain" id="PRO_5035470796" description="Meteorin-like protein" evidence="6">
    <location>
        <begin position="20"/>
        <end position="319"/>
    </location>
</feature>
<evidence type="ECO:0000256" key="1">
    <source>
        <dbReference type="ARBA" id="ARBA00004613"/>
    </source>
</evidence>
<dbReference type="GO" id="GO:0005615">
    <property type="term" value="C:extracellular space"/>
    <property type="evidence" value="ECO:0007669"/>
    <property type="project" value="TreeGrafter"/>
</dbReference>
<dbReference type="Proteomes" id="UP000838878">
    <property type="component" value="Chromosome 14"/>
</dbReference>
<evidence type="ECO:0000256" key="4">
    <source>
        <dbReference type="ARBA" id="ARBA00022729"/>
    </source>
</evidence>
<dbReference type="EMBL" id="OV170234">
    <property type="protein sequence ID" value="CAH0719470.1"/>
    <property type="molecule type" value="Genomic_DNA"/>
</dbReference>
<keyword evidence="8" id="KW-1185">Reference proteome</keyword>
<comment type="similarity">
    <text evidence="2">Belongs to the meteorin family.</text>
</comment>
<evidence type="ECO:0008006" key="9">
    <source>
        <dbReference type="Google" id="ProtNLM"/>
    </source>
</evidence>
<dbReference type="OrthoDB" id="6092325at2759"/>
<evidence type="ECO:0000256" key="6">
    <source>
        <dbReference type="SAM" id="SignalP"/>
    </source>
</evidence>
<keyword evidence="5" id="KW-1015">Disulfide bond</keyword>
<protein>
    <recommendedName>
        <fullName evidence="9">Meteorin-like protein</fullName>
    </recommendedName>
</protein>
<dbReference type="PANTHER" id="PTHR28593">
    <property type="entry name" value="METEORIN-LIKE PROTEIN"/>
    <property type="match status" value="1"/>
</dbReference>
<dbReference type="InterPro" id="IPR051998">
    <property type="entry name" value="Meteorin-like"/>
</dbReference>
<evidence type="ECO:0000256" key="5">
    <source>
        <dbReference type="ARBA" id="ARBA00023157"/>
    </source>
</evidence>
<evidence type="ECO:0000256" key="3">
    <source>
        <dbReference type="ARBA" id="ARBA00022525"/>
    </source>
</evidence>
<keyword evidence="4 6" id="KW-0732">Signal</keyword>
<accession>A0A8J9VHH5</accession>
<comment type="subcellular location">
    <subcellularLocation>
        <location evidence="1">Secreted</location>
    </subcellularLocation>
</comment>
<proteinExistence type="inferred from homology"/>
<evidence type="ECO:0000313" key="8">
    <source>
        <dbReference type="Proteomes" id="UP000838878"/>
    </source>
</evidence>
<feature type="non-terminal residue" evidence="7">
    <location>
        <position position="319"/>
    </location>
</feature>
<gene>
    <name evidence="7" type="ORF">BINO364_LOCUS5808</name>
</gene>
<reference evidence="7" key="1">
    <citation type="submission" date="2021-12" db="EMBL/GenBank/DDBJ databases">
        <authorList>
            <person name="Martin H S."/>
        </authorList>
    </citation>
    <scope>NUCLEOTIDE SEQUENCE</scope>
</reference>
<feature type="signal peptide" evidence="6">
    <location>
        <begin position="1"/>
        <end position="19"/>
    </location>
</feature>
<evidence type="ECO:0000313" key="7">
    <source>
        <dbReference type="EMBL" id="CAH0719470.1"/>
    </source>
</evidence>
<organism evidence="7 8">
    <name type="scientific">Brenthis ino</name>
    <name type="common">lesser marbled fritillary</name>
    <dbReference type="NCBI Taxonomy" id="405034"/>
    <lineage>
        <taxon>Eukaryota</taxon>
        <taxon>Metazoa</taxon>
        <taxon>Ecdysozoa</taxon>
        <taxon>Arthropoda</taxon>
        <taxon>Hexapoda</taxon>
        <taxon>Insecta</taxon>
        <taxon>Pterygota</taxon>
        <taxon>Neoptera</taxon>
        <taxon>Endopterygota</taxon>
        <taxon>Lepidoptera</taxon>
        <taxon>Glossata</taxon>
        <taxon>Ditrysia</taxon>
        <taxon>Papilionoidea</taxon>
        <taxon>Nymphalidae</taxon>
        <taxon>Heliconiinae</taxon>
        <taxon>Argynnini</taxon>
        <taxon>Brenthis</taxon>
    </lineage>
</organism>
<dbReference type="GO" id="GO:0005179">
    <property type="term" value="F:hormone activity"/>
    <property type="evidence" value="ECO:0007669"/>
    <property type="project" value="TreeGrafter"/>
</dbReference>
<dbReference type="AlphaFoldDB" id="A0A8J9VHH5"/>
<evidence type="ECO:0000256" key="2">
    <source>
        <dbReference type="ARBA" id="ARBA00005669"/>
    </source>
</evidence>
<keyword evidence="3" id="KW-0964">Secreted</keyword>
<name>A0A8J9VHH5_9NEOP</name>